<evidence type="ECO:0000256" key="3">
    <source>
        <dbReference type="ARBA" id="ARBA00022825"/>
    </source>
</evidence>
<dbReference type="GeneID" id="106820966"/>
<evidence type="ECO:0000256" key="2">
    <source>
        <dbReference type="ARBA" id="ARBA00022801"/>
    </source>
</evidence>
<evidence type="ECO:0000313" key="6">
    <source>
        <dbReference type="Proteomes" id="UP000695022"/>
    </source>
</evidence>
<feature type="domain" description="Peptidase S8 pro-domain" evidence="5">
    <location>
        <begin position="88"/>
        <end position="159"/>
    </location>
</feature>
<reference evidence="7" key="1">
    <citation type="submission" date="2025-08" db="UniProtKB">
        <authorList>
            <consortium name="RefSeq"/>
        </authorList>
    </citation>
    <scope>IDENTIFICATION</scope>
</reference>
<feature type="region of interest" description="Disordered" evidence="4">
    <location>
        <begin position="1"/>
        <end position="24"/>
    </location>
</feature>
<keyword evidence="6" id="KW-1185">Reference proteome</keyword>
<dbReference type="RefSeq" id="XP_014681073.1">
    <property type="nucleotide sequence ID" value="XM_014825587.1"/>
</dbReference>
<protein>
    <submittedName>
        <fullName evidence="7">Neuroendocrine convertase 1-like</fullName>
    </submittedName>
</protein>
<evidence type="ECO:0000313" key="7">
    <source>
        <dbReference type="RefSeq" id="XP_014681073.1"/>
    </source>
</evidence>
<keyword evidence="1" id="KW-0645">Protease</keyword>
<dbReference type="PANTHER" id="PTHR42884">
    <property type="entry name" value="PROPROTEIN CONVERTASE SUBTILISIN/KEXIN-RELATED"/>
    <property type="match status" value="1"/>
</dbReference>
<dbReference type="InterPro" id="IPR032815">
    <property type="entry name" value="S8_pro-domain"/>
</dbReference>
<sequence>MLSMHRITASRVHSGGDESCKTTANRPSLMTKSTTWCYTGATVGSKSLSFFKIAIAVICLSCAISTVHAKGGEGDSPHHDGELTYQNQWAVELHGCGEGGAGSCDAVANEIALKHGFVNRGQVGSLEKFYLFEHEHVHKRSLEHSGHMHTHLVKEPQVTCLNYSDFIGSAYFDEYY</sequence>
<dbReference type="Pfam" id="PF16470">
    <property type="entry name" value="S8_pro-domain"/>
    <property type="match status" value="1"/>
</dbReference>
<dbReference type="Gene3D" id="3.30.70.850">
    <property type="entry name" value="Peptidase S8, pro-domain"/>
    <property type="match status" value="1"/>
</dbReference>
<accession>A0ABM1F9F2</accession>
<name>A0ABM1F9F2_PRICU</name>
<dbReference type="InterPro" id="IPR038466">
    <property type="entry name" value="S8_pro-domain_sf"/>
</dbReference>
<organism evidence="6 7">
    <name type="scientific">Priapulus caudatus</name>
    <name type="common">Priapulid worm</name>
    <dbReference type="NCBI Taxonomy" id="37621"/>
    <lineage>
        <taxon>Eukaryota</taxon>
        <taxon>Metazoa</taxon>
        <taxon>Ecdysozoa</taxon>
        <taxon>Scalidophora</taxon>
        <taxon>Priapulida</taxon>
        <taxon>Priapulimorpha</taxon>
        <taxon>Priapulimorphida</taxon>
        <taxon>Priapulidae</taxon>
        <taxon>Priapulus</taxon>
    </lineage>
</organism>
<evidence type="ECO:0000259" key="5">
    <source>
        <dbReference type="Pfam" id="PF16470"/>
    </source>
</evidence>
<proteinExistence type="predicted"/>
<keyword evidence="2" id="KW-0378">Hydrolase</keyword>
<evidence type="ECO:0000256" key="1">
    <source>
        <dbReference type="ARBA" id="ARBA00022670"/>
    </source>
</evidence>
<dbReference type="SUPFAM" id="SSF54897">
    <property type="entry name" value="Protease propeptides/inhibitors"/>
    <property type="match status" value="1"/>
</dbReference>
<gene>
    <name evidence="7" type="primary">LOC106820966</name>
</gene>
<dbReference type="Proteomes" id="UP000695022">
    <property type="component" value="Unplaced"/>
</dbReference>
<dbReference type="PANTHER" id="PTHR42884:SF14">
    <property type="entry name" value="NEUROENDOCRINE CONVERTASE 1"/>
    <property type="match status" value="1"/>
</dbReference>
<evidence type="ECO:0000256" key="4">
    <source>
        <dbReference type="SAM" id="MobiDB-lite"/>
    </source>
</evidence>
<keyword evidence="3" id="KW-0720">Serine protease</keyword>